<evidence type="ECO:0000313" key="4">
    <source>
        <dbReference type="EMBL" id="CDZ87480.1"/>
    </source>
</evidence>
<dbReference type="InterPro" id="IPR018929">
    <property type="entry name" value="DUF2510"/>
</dbReference>
<evidence type="ECO:0000313" key="5">
    <source>
        <dbReference type="Proteomes" id="UP000042997"/>
    </source>
</evidence>
<dbReference type="Proteomes" id="UP000042997">
    <property type="component" value="Unassembled WGS sequence"/>
</dbReference>
<feature type="transmembrane region" description="Helical" evidence="2">
    <location>
        <begin position="155"/>
        <end position="173"/>
    </location>
</feature>
<dbReference type="EMBL" id="CCSD01000039">
    <property type="protein sequence ID" value="CDZ87480.1"/>
    <property type="molecule type" value="Genomic_DNA"/>
</dbReference>
<feature type="region of interest" description="Disordered" evidence="1">
    <location>
        <begin position="1"/>
        <end position="61"/>
    </location>
</feature>
<organism evidence="4 5">
    <name type="scientific">Rhodococcus ruber</name>
    <dbReference type="NCBI Taxonomy" id="1830"/>
    <lineage>
        <taxon>Bacteria</taxon>
        <taxon>Bacillati</taxon>
        <taxon>Actinomycetota</taxon>
        <taxon>Actinomycetes</taxon>
        <taxon>Mycobacteriales</taxon>
        <taxon>Nocardiaceae</taxon>
        <taxon>Rhodococcus</taxon>
    </lineage>
</organism>
<gene>
    <name evidence="4" type="ORF">RHRU231_30008</name>
</gene>
<protein>
    <recommendedName>
        <fullName evidence="3">DUF2510 domain-containing protein</fullName>
    </recommendedName>
</protein>
<keyword evidence="2" id="KW-0472">Membrane</keyword>
<keyword evidence="2" id="KW-0812">Transmembrane</keyword>
<sequence>MNDTEQMDHHRKVEDEPARAHAAAREAETTEASELARHRDPSLVTKTAATTDETRKQRPGVEWVRPSELLVSRSGRIALVFAVGVVLLLIPVSVHSRDTDVGCGNALIRDPHPAENDALRHSADAWADLLEFGTDPYTGPGASTLCTDALTTRRWVAWTSVLLGAAAAGYGVASRRARPVSPGAAAEQQTPARHSSPLPPPPTPTPLSYPHDHTPFPTPPATPAGWYPDQTDPTRVRWFDGAGWTEATLPRGAERA</sequence>
<feature type="compositionally biased region" description="Basic and acidic residues" evidence="1">
    <location>
        <begin position="1"/>
        <end position="41"/>
    </location>
</feature>
<keyword evidence="2" id="KW-1133">Transmembrane helix</keyword>
<feature type="domain" description="DUF2510" evidence="3">
    <location>
        <begin position="224"/>
        <end position="253"/>
    </location>
</feature>
<feature type="transmembrane region" description="Helical" evidence="2">
    <location>
        <begin position="77"/>
        <end position="94"/>
    </location>
</feature>
<feature type="compositionally biased region" description="Pro residues" evidence="1">
    <location>
        <begin position="197"/>
        <end position="207"/>
    </location>
</feature>
<evidence type="ECO:0000256" key="1">
    <source>
        <dbReference type="SAM" id="MobiDB-lite"/>
    </source>
</evidence>
<accession>A0A098BGW1</accession>
<feature type="region of interest" description="Disordered" evidence="1">
    <location>
        <begin position="180"/>
        <end position="235"/>
    </location>
</feature>
<evidence type="ECO:0000256" key="2">
    <source>
        <dbReference type="SAM" id="Phobius"/>
    </source>
</evidence>
<evidence type="ECO:0000259" key="3">
    <source>
        <dbReference type="Pfam" id="PF10708"/>
    </source>
</evidence>
<proteinExistence type="predicted"/>
<dbReference type="AlphaFoldDB" id="A0A098BGW1"/>
<dbReference type="RefSeq" id="WP_040270500.1">
    <property type="nucleotide sequence ID" value="NZ_JAJNCM010000031.1"/>
</dbReference>
<reference evidence="4 5" key="1">
    <citation type="journal article" date="2014" name="Genome Announc.">
        <title>Draft Genome Sequence of Propane- and Butane-Oxidizing Actinobacterium Rhodococcus ruber IEGM 231.</title>
        <authorList>
            <person name="Ivshina I.B."/>
            <person name="Kuyukina M.S."/>
            <person name="Krivoruchko A.V."/>
            <person name="Barbe V."/>
            <person name="Fischer C."/>
        </authorList>
    </citation>
    <scope>NUCLEOTIDE SEQUENCE [LARGE SCALE GENOMIC DNA]</scope>
</reference>
<dbReference type="Pfam" id="PF10708">
    <property type="entry name" value="DUF2510"/>
    <property type="match status" value="1"/>
</dbReference>
<name>A0A098BGW1_9NOCA</name>